<dbReference type="AlphaFoldDB" id="A0A1G8KSD0"/>
<keyword evidence="1" id="KW-0812">Transmembrane</keyword>
<dbReference type="EMBL" id="FNEN01000002">
    <property type="protein sequence ID" value="SDI46286.1"/>
    <property type="molecule type" value="Genomic_DNA"/>
</dbReference>
<dbReference type="InterPro" id="IPR049971">
    <property type="entry name" value="CLC_0170-like"/>
</dbReference>
<feature type="transmembrane region" description="Helical" evidence="1">
    <location>
        <begin position="40"/>
        <end position="62"/>
    </location>
</feature>
<reference evidence="2 3" key="1">
    <citation type="submission" date="2016-10" db="EMBL/GenBank/DDBJ databases">
        <authorList>
            <person name="de Groot N.N."/>
        </authorList>
    </citation>
    <scope>NUCLEOTIDE SEQUENCE [LARGE SCALE GENOMIC DNA]</scope>
    <source>
        <strain evidence="2 3">DSM 21771</strain>
    </source>
</reference>
<name>A0A1G8KSD0_9BACI</name>
<dbReference type="RefSeq" id="WP_090396172.1">
    <property type="nucleotide sequence ID" value="NZ_FNEN01000002.1"/>
</dbReference>
<evidence type="ECO:0000256" key="1">
    <source>
        <dbReference type="SAM" id="Phobius"/>
    </source>
</evidence>
<evidence type="ECO:0000313" key="2">
    <source>
        <dbReference type="EMBL" id="SDI46286.1"/>
    </source>
</evidence>
<dbReference type="NCBIfam" id="NF042414">
    <property type="entry name" value="CLC_0170_fam"/>
    <property type="match status" value="1"/>
</dbReference>
<keyword evidence="1" id="KW-0472">Membrane</keyword>
<dbReference type="Proteomes" id="UP000198853">
    <property type="component" value="Unassembled WGS sequence"/>
</dbReference>
<keyword evidence="3" id="KW-1185">Reference proteome</keyword>
<protein>
    <submittedName>
        <fullName evidence="2">Uncharacterized protein</fullName>
    </submittedName>
</protein>
<accession>A0A1G8KSD0</accession>
<evidence type="ECO:0000313" key="3">
    <source>
        <dbReference type="Proteomes" id="UP000198853"/>
    </source>
</evidence>
<sequence length="67" mass="7656">MVEIGFTNYAVVLLLVTGIVTLYVDVKAYDREKRKKEKKAAIIVGWFNVAAGGLLFITSWVLDQFFW</sequence>
<organism evidence="2 3">
    <name type="scientific">Natribacillus halophilus</name>
    <dbReference type="NCBI Taxonomy" id="549003"/>
    <lineage>
        <taxon>Bacteria</taxon>
        <taxon>Bacillati</taxon>
        <taxon>Bacillota</taxon>
        <taxon>Bacilli</taxon>
        <taxon>Bacillales</taxon>
        <taxon>Bacillaceae</taxon>
        <taxon>Natribacillus</taxon>
    </lineage>
</organism>
<keyword evidence="1" id="KW-1133">Transmembrane helix</keyword>
<proteinExistence type="predicted"/>
<gene>
    <name evidence="2" type="ORF">SAMN04488123_102271</name>
</gene>
<feature type="transmembrane region" description="Helical" evidence="1">
    <location>
        <begin position="6"/>
        <end position="28"/>
    </location>
</feature>